<gene>
    <name evidence="1" type="ORF">BDR25DRAFT_345687</name>
</gene>
<protein>
    <submittedName>
        <fullName evidence="1">Uncharacterized protein</fullName>
    </submittedName>
</protein>
<comment type="caution">
    <text evidence="1">The sequence shown here is derived from an EMBL/GenBank/DDBJ whole genome shotgun (WGS) entry which is preliminary data.</text>
</comment>
<reference evidence="1" key="1">
    <citation type="journal article" date="2020" name="Stud. Mycol.">
        <title>101 Dothideomycetes genomes: a test case for predicting lifestyles and emergence of pathogens.</title>
        <authorList>
            <person name="Haridas S."/>
            <person name="Albert R."/>
            <person name="Binder M."/>
            <person name="Bloem J."/>
            <person name="Labutti K."/>
            <person name="Salamov A."/>
            <person name="Andreopoulos B."/>
            <person name="Baker S."/>
            <person name="Barry K."/>
            <person name="Bills G."/>
            <person name="Bluhm B."/>
            <person name="Cannon C."/>
            <person name="Castanera R."/>
            <person name="Culley D."/>
            <person name="Daum C."/>
            <person name="Ezra D."/>
            <person name="Gonzalez J."/>
            <person name="Henrissat B."/>
            <person name="Kuo A."/>
            <person name="Liang C."/>
            <person name="Lipzen A."/>
            <person name="Lutzoni F."/>
            <person name="Magnuson J."/>
            <person name="Mondo S."/>
            <person name="Nolan M."/>
            <person name="Ohm R."/>
            <person name="Pangilinan J."/>
            <person name="Park H.-J."/>
            <person name="Ramirez L."/>
            <person name="Alfaro M."/>
            <person name="Sun H."/>
            <person name="Tritt A."/>
            <person name="Yoshinaga Y."/>
            <person name="Zwiers L.-H."/>
            <person name="Turgeon B."/>
            <person name="Goodwin S."/>
            <person name="Spatafora J."/>
            <person name="Crous P."/>
            <person name="Grigoriev I."/>
        </authorList>
    </citation>
    <scope>NUCLEOTIDE SEQUENCE</scope>
    <source>
        <strain evidence="1">ATCC 200398</strain>
    </source>
</reference>
<evidence type="ECO:0000313" key="2">
    <source>
        <dbReference type="Proteomes" id="UP000799755"/>
    </source>
</evidence>
<sequence>MAKGFDGLIEFLLGEIALCGTQGAGSADFRRFVQKYYQENGKRPLKSSSNRNLPAHDGRLSRPYLEKLWNWLCSHQDVRIVHAGDTRNVSLFEFEALERQESSSNRAGSTERSRPTTAAKQPRSRPGCPFVSEEFSHQLAQALANDSDALTDPTTPGPYDSFKLSPLGNVRKHAHRKSTGNRTSSGHRPEIAEHHGERPHVPPPDSGTSPILSQQVDQDEDDIVMDSNDNGYAETPLLAKPKRGPRRMPKGIFMNTPVFDEPAISTSAPRIYASQDRTWRAIAGHSVDLQKLPWMEFALLSIIASHGADGILQPELVHISGQDKRSVPHRTDMLAKKGYIEKKPVHAVKMRTSICVHKKFVQKGHFLKAGDSVEDVFVNGNIVLSNFVGLLYKLLQNFGVVAVRDLQKKMVSFPSTAATQVNNTQQGIPMKLWNQRAIRNAVIRLAESGFLRRVRARRRGSRDTWLVCLSALREPNEDDIKNLHFKRRNESTRSMNNILEEDEDSDDIMRDLELEVDFDDNDAVGDDDEEQDGLVDKSRIPPQWDPDQTVANLIFDTLNLAGIQGCSSAFLRERTVGKFWKRPVEALMSRITDNWEESQPPHLRHLAVIRDTAVTQEKKYVHYVYRTHGHFQKAVDAREASWEAVRREAQKSYSNMPKGRSRKTAQESIRLDSWGFRQLNLNDFYGRHGASSLAVCLKAIKRGPRGTQSWDNAIYREMGDDKPGRSQRLPALSRTQLVTREELKAATELKRIREYAIEKAMREAGQAPAGSRTPTKDSGTGLTFFNKPRGGKGAPTPLLTAEQRVALGLPARGRLKQSIEDQIREHRRKTKNPFALPDFIVQDDEGSPKPKPKPKPKPGNHPSSSTQPLLTKEQRIARGLAPMGRLSKAVLEELRRERGIVGAPATPDTTMNLEASQNVDDTAFTISGDKETPQSQPRTPRTMDQLQSLAGMNDQNEPIDATTTPQATPSTATKRKAGEFENHPIKRMRKPRKTSAVDTPGSEHRTIPKSAVASPFQTDALAVASSGLGRDGPQKEADSWNHAGSSTTPYPPATSVQEISAVISRRVEEIVNKFTQRSEPGIYVNPFMTRPIARGRPRKALFAIFKSSRLKEFEWFRPDPTVVRRNYELSIPGQKKRKRARPSLAASKELTPGNDIVAPSAEQEEGHPSTERARVDQTEDAEAQVAPAEPEQPEAIQAADDVPLMIETQASVASTNVGPPNPPISQPEQLIFQSSHPTWTPINFPAAHTPTYVSPYVNTSVPPIQSATPPTTEKEGGDRKTSNPAQTTDNDEYAVVDLSEGNSTDAATIYELSTRAYTRKPRYLAFPSGVRLGQGSVHHLRRQIFLELLARCGGVFPGNGEIANPFYTLWDKRAAPGWNKPDRSTLNNTVKFLTQSSKLKRFQFQMTNFYGEKEIDKTILALPHLTPSSPEVKELQRNMISVYPKRFIPKAVHDLLGGQDANSRVVPLADIDATIEIPDSFAEEKLEQRITASARARRSKAESRRRKDLEERKRMNEEIERYLLGSRGCRHDRVARMRLETLNAGPLTKSGRSNNGQSYLHMVRQFNIDDSNESDGGRALSPTPSASSEDSLSAPHASSHFEFVENTLEDGPRDTESTSSDFEYVGPRPRYEALKSDLKPVSGRRTTSTKADQPRDDDGFVNIDASAFDPQYEMQTVTTLLDPNIRFHSTTGTFSTEFAVQRNARIHLWVDPSNNPVKNPLKSLSEIRTQGLGKSADEVAVWPQEKAMLEDAIHRKFYQDVGNIIAWEEQYRDFLLRAGLPEREDAPDSFINLEFPGRHETAKMESLQRSLRPGVSYRSRSRKRIRIFENDNSDLVDDEGPQKKNPHSQKLLPKVHGVLTSQADDDEGSDPALRYQQKHTLNDEPTVVQRLVGLTGNPEEPTPAPRPRPRGYRLRNPNRDHITRAVFVEPDITDKFKKLFLTLVIASSMSGEDGGMDWSIVEKVYSSDSSFNQQKLRKIWNWMQRNMASQVNALNATFQSSFLNAYENGILDSIEDFKSYDWGSLVQWAMRNCKYPSALLPKDHRVLRDYFVDESNYEPFNRRDWYKKDFPLVHRERRTLDLNYYVPMHPKTPSTSCHEHALLRARSWIRSNIATPQSIYDSRFAHDKLYPLGAPVIKEAVKELVDSKAIKQRKSKRLMPGRNFNFTATLAIQYKRTLELVHFMEAVEHKKKLDAAFSNIDIEKRVVEVSRSADEGFAIMLYSLLNEGRVRMVPRLPPINNDIDGPSPRISKWGFVTAEYNSRGFDRWQLFWDIDVVPTSIYQYGSPLLPLKNPLPSSTGSWAQIERPPLSDPNDPNALLPIWSSIDGRTVIWPWWNRVLNLILHALVFLPGSSAKTIHRQCSKGAELFEVEMVLSWLVSVNAASKHGAKKGGVDMATYRANPGFWAAFGDQLIGEKDDWFGEHIKKKKSEGELQWRSKYNTRFSQMVNSENGMAVAAINAVGNGEEEASEGEGGDGGGYGGFSDAVLWNSRSQYRYIKGLNQGAELSPQVRGLRPTRAPTTTPGAGPLLYTIADGDSDAATMDWEPTPRRRGRHRVSFAPLPRPQDISVQEEVVENEDVDIDAEGEPEDIDAEGEPDDEMI</sequence>
<dbReference type="EMBL" id="MU003526">
    <property type="protein sequence ID" value="KAF2466071.1"/>
    <property type="molecule type" value="Genomic_DNA"/>
</dbReference>
<keyword evidence="2" id="KW-1185">Reference proteome</keyword>
<organism evidence="1 2">
    <name type="scientific">Lindgomyces ingoldianus</name>
    <dbReference type="NCBI Taxonomy" id="673940"/>
    <lineage>
        <taxon>Eukaryota</taxon>
        <taxon>Fungi</taxon>
        <taxon>Dikarya</taxon>
        <taxon>Ascomycota</taxon>
        <taxon>Pezizomycotina</taxon>
        <taxon>Dothideomycetes</taxon>
        <taxon>Pleosporomycetidae</taxon>
        <taxon>Pleosporales</taxon>
        <taxon>Lindgomycetaceae</taxon>
        <taxon>Lindgomyces</taxon>
    </lineage>
</organism>
<evidence type="ECO:0000313" key="1">
    <source>
        <dbReference type="EMBL" id="KAF2466071.1"/>
    </source>
</evidence>
<accession>A0ACB6QIV3</accession>
<dbReference type="Proteomes" id="UP000799755">
    <property type="component" value="Unassembled WGS sequence"/>
</dbReference>
<proteinExistence type="predicted"/>
<name>A0ACB6QIV3_9PLEO</name>